<evidence type="ECO:0000256" key="1">
    <source>
        <dbReference type="SAM" id="Phobius"/>
    </source>
</evidence>
<evidence type="ECO:0000313" key="3">
    <source>
        <dbReference type="Proteomes" id="UP000218327"/>
    </source>
</evidence>
<protein>
    <submittedName>
        <fullName evidence="2">Uncharacterized protein</fullName>
    </submittedName>
</protein>
<sequence>MDLEYKIISAQTPLFAETAKMQEILDVEATAGWRLLEKEDSYRIKLQRDISHRENDANLSIDAYRTSVGVSSMITYGVTAAATIAIVSVILYFAIWNTG</sequence>
<dbReference type="AlphaFoldDB" id="A0A2A5AWV2"/>
<keyword evidence="1" id="KW-0812">Transmembrane</keyword>
<accession>A0A2A5AWV2</accession>
<gene>
    <name evidence="2" type="ORF">COA96_11030</name>
</gene>
<feature type="transmembrane region" description="Helical" evidence="1">
    <location>
        <begin position="74"/>
        <end position="95"/>
    </location>
</feature>
<comment type="caution">
    <text evidence="2">The sequence shown here is derived from an EMBL/GenBank/DDBJ whole genome shotgun (WGS) entry which is preliminary data.</text>
</comment>
<dbReference type="Proteomes" id="UP000218327">
    <property type="component" value="Unassembled WGS sequence"/>
</dbReference>
<name>A0A2A5AWV2_9GAMM</name>
<keyword evidence="1" id="KW-0472">Membrane</keyword>
<proteinExistence type="predicted"/>
<keyword evidence="1" id="KW-1133">Transmembrane helix</keyword>
<dbReference type="EMBL" id="NVVJ01000034">
    <property type="protein sequence ID" value="PCJ23787.1"/>
    <property type="molecule type" value="Genomic_DNA"/>
</dbReference>
<evidence type="ECO:0000313" key="2">
    <source>
        <dbReference type="EMBL" id="PCJ23787.1"/>
    </source>
</evidence>
<organism evidence="2 3">
    <name type="scientific">SAR86 cluster bacterium</name>
    <dbReference type="NCBI Taxonomy" id="2030880"/>
    <lineage>
        <taxon>Bacteria</taxon>
        <taxon>Pseudomonadati</taxon>
        <taxon>Pseudomonadota</taxon>
        <taxon>Gammaproteobacteria</taxon>
        <taxon>SAR86 cluster</taxon>
    </lineage>
</organism>
<reference evidence="3" key="1">
    <citation type="submission" date="2017-08" db="EMBL/GenBank/DDBJ databases">
        <title>A dynamic microbial community with high functional redundancy inhabits the cold, oxic subseafloor aquifer.</title>
        <authorList>
            <person name="Tully B.J."/>
            <person name="Wheat C.G."/>
            <person name="Glazer B.T."/>
            <person name="Huber J.A."/>
        </authorList>
    </citation>
    <scope>NUCLEOTIDE SEQUENCE [LARGE SCALE GENOMIC DNA]</scope>
</reference>